<accession>A0ABN7PF90</accession>
<name>A0ABN7PF90_TIMPD</name>
<evidence type="ECO:0000313" key="2">
    <source>
        <dbReference type="Proteomes" id="UP001153148"/>
    </source>
</evidence>
<protein>
    <recommendedName>
        <fullName evidence="3">TIR domain-containing protein</fullName>
    </recommendedName>
</protein>
<feature type="non-terminal residue" evidence="1">
    <location>
        <position position="103"/>
    </location>
</feature>
<comment type="caution">
    <text evidence="1">The sequence shown here is derived from an EMBL/GenBank/DDBJ whole genome shotgun (WGS) entry which is preliminary data.</text>
</comment>
<keyword evidence="2" id="KW-1185">Reference proteome</keyword>
<evidence type="ECO:0000313" key="1">
    <source>
        <dbReference type="EMBL" id="CAG2065341.1"/>
    </source>
</evidence>
<organism evidence="1 2">
    <name type="scientific">Timema podura</name>
    <name type="common">Walking stick</name>
    <dbReference type="NCBI Taxonomy" id="61482"/>
    <lineage>
        <taxon>Eukaryota</taxon>
        <taxon>Metazoa</taxon>
        <taxon>Ecdysozoa</taxon>
        <taxon>Arthropoda</taxon>
        <taxon>Hexapoda</taxon>
        <taxon>Insecta</taxon>
        <taxon>Pterygota</taxon>
        <taxon>Neoptera</taxon>
        <taxon>Polyneoptera</taxon>
        <taxon>Phasmatodea</taxon>
        <taxon>Timematodea</taxon>
        <taxon>Timematoidea</taxon>
        <taxon>Timematidae</taxon>
        <taxon>Timema</taxon>
    </lineage>
</organism>
<proteinExistence type="predicted"/>
<dbReference type="EMBL" id="CAJPIN010042175">
    <property type="protein sequence ID" value="CAG2065341.1"/>
    <property type="molecule type" value="Genomic_DNA"/>
</dbReference>
<dbReference type="Proteomes" id="UP001153148">
    <property type="component" value="Unassembled WGS sequence"/>
</dbReference>
<evidence type="ECO:0008006" key="3">
    <source>
        <dbReference type="Google" id="ProtNLM"/>
    </source>
</evidence>
<sequence>MELMATFRKLLNSSGFEVLDCFDDHNYNDISVHPTQWILDLLSNNKVKVVIASSKCARKQQRFRNRVSYIKDRCFSPLFLYGLDYITKNNSADMFERCFHVRY</sequence>
<gene>
    <name evidence="1" type="ORF">TPAB3V08_LOCUS12285</name>
</gene>
<reference evidence="1" key="1">
    <citation type="submission" date="2021-03" db="EMBL/GenBank/DDBJ databases">
        <authorList>
            <person name="Tran Van P."/>
        </authorList>
    </citation>
    <scope>NUCLEOTIDE SEQUENCE</scope>
</reference>